<gene>
    <name evidence="4" type="ORF">BT1A1_1182</name>
</gene>
<dbReference type="InterPro" id="IPR038734">
    <property type="entry name" value="YhaN_AAA"/>
</dbReference>
<dbReference type="PANTHER" id="PTHR41259">
    <property type="entry name" value="DOUBLE-STRAND BREAK REPAIR RAD50 ATPASE, PUTATIVE-RELATED"/>
    <property type="match status" value="1"/>
</dbReference>
<dbReference type="RefSeq" id="WP_034769035.1">
    <property type="nucleotide sequence ID" value="NZ_CCRF01000039.1"/>
</dbReference>
<proteinExistence type="predicted"/>
<name>A0A090KQR7_9BACI</name>
<evidence type="ECO:0000313" key="4">
    <source>
        <dbReference type="EMBL" id="CEE01014.1"/>
    </source>
</evidence>
<accession>A0A090KQR7</accession>
<keyword evidence="2" id="KW-0812">Transmembrane</keyword>
<feature type="coiled-coil region" evidence="1">
    <location>
        <begin position="676"/>
        <end position="723"/>
    </location>
</feature>
<protein>
    <recommendedName>
        <fullName evidence="3">YhaN AAA domain-containing protein</fullName>
    </recommendedName>
</protein>
<feature type="coiled-coil region" evidence="1">
    <location>
        <begin position="280"/>
        <end position="407"/>
    </location>
</feature>
<feature type="coiled-coil region" evidence="1">
    <location>
        <begin position="182"/>
        <end position="233"/>
    </location>
</feature>
<organism evidence="4 5">
    <name type="scientific">Caldibacillus thermoamylovorans</name>
    <dbReference type="NCBI Taxonomy" id="35841"/>
    <lineage>
        <taxon>Bacteria</taxon>
        <taxon>Bacillati</taxon>
        <taxon>Bacillota</taxon>
        <taxon>Bacilli</taxon>
        <taxon>Bacillales</taxon>
        <taxon>Bacillaceae</taxon>
        <taxon>Caldibacillus</taxon>
    </lineage>
</organism>
<feature type="transmembrane region" description="Helical" evidence="2">
    <location>
        <begin position="492"/>
        <end position="511"/>
    </location>
</feature>
<keyword evidence="2" id="KW-0472">Membrane</keyword>
<sequence>MIIKELVIYGYGKFEQYHLKLQPFSLIYGKNEAGKSTIMSFIHSILFGFPLKQQSELRYEPKTSSKYGGRIVLEDPDWGIVQIERVKGKAIGDVTVKLEDGTIGDEELLQVILGGMEKSTYQSIYSFDIHGLQNVQKVKGEELGKFLFSTSAIGTEQIMETDQFLDKEMDKLFKPNGSRPDINKQIAKMKVLDNQLKDAKRKIINYETLLQNLTNTDNQLEAKRKQMADIQQEIFEKKEWNRIYPLFMQRKNLEEKLTELGEFQFPSNGITRYEKLAAELRTIKKRLVPLNEQLEEITKELETIEVDERITENKEPIQFIVEDLPNYRQEAGKLKELAVQINQIEDELLQIKTKLHYQGDLEAIKQFDLSFAKKDQIMKLVKKQSHLDERKRELEKNENELGQKLKQQKSFVNELARSRLNEKERLHLENVLKQEQEINEIESELKWIDSQLSQLQNKQSIKKSGKTALQFVFGCICIITLALFWFDYWQIALGILSASVLFSLFLVITGWRKASDATIKMNEPLILKKRQLEKKYDEIQITSEDIEQAREKLNKDQLIAKQEEIENIRLEQLERQFDELVASFEHWENETRAINDELLEMGRSYFLPDYMAKHHLMECFTLLEQLKTRWNEKQRMSQQIEHLKMIQTEKEAILSKYDWLFHASSQNYEERVLLLKTELNKQLELEKIQAEKLAKQQELVNQIATCKAELKQVEQEINVLFQQANVETEAQFYLVGEKNEKRNELLNEFELVNKQLAHSNLNLPDGMNLIPSYVDETTFTELNRIKEAIGKEIEQLEKERVSIRHEITLIEEGGTYTELLHQFHQEKYELEEMARTWAVFQTAKYVLQKGMEKYKVERLPKVLLQASKYFSFITDGAYKQIFLDQESDQLFVERKDGMLFTPNEVSQATGEQLYISLRFALAVLSYKQNPYPFIIDDGFVHFDEDRRDQMMYLLKEISAESGVQILFFTCHNIFKSYFDRQHSVVFL</sequence>
<dbReference type="EMBL" id="CCRF01000039">
    <property type="protein sequence ID" value="CEE01014.1"/>
    <property type="molecule type" value="Genomic_DNA"/>
</dbReference>
<keyword evidence="5" id="KW-1185">Reference proteome</keyword>
<feature type="domain" description="YhaN AAA" evidence="3">
    <location>
        <begin position="1"/>
        <end position="200"/>
    </location>
</feature>
<dbReference type="PANTHER" id="PTHR41259:SF1">
    <property type="entry name" value="DOUBLE-STRAND BREAK REPAIR RAD50 ATPASE, PUTATIVE-RELATED"/>
    <property type="match status" value="1"/>
</dbReference>
<reference evidence="4 5" key="1">
    <citation type="submission" date="2014-07" db="EMBL/GenBank/DDBJ databases">
        <authorList>
            <person name="Wibberg Daniel"/>
        </authorList>
    </citation>
    <scope>NUCLEOTIDE SEQUENCE [LARGE SCALE GENOMIC DNA]</scope>
</reference>
<evidence type="ECO:0000259" key="3">
    <source>
        <dbReference type="Pfam" id="PF13514"/>
    </source>
</evidence>
<dbReference type="SUPFAM" id="SSF52540">
    <property type="entry name" value="P-loop containing nucleoside triphosphate hydrolases"/>
    <property type="match status" value="1"/>
</dbReference>
<evidence type="ECO:0000256" key="1">
    <source>
        <dbReference type="SAM" id="Coils"/>
    </source>
</evidence>
<keyword evidence="2" id="KW-1133">Transmembrane helix</keyword>
<evidence type="ECO:0000313" key="5">
    <source>
        <dbReference type="Proteomes" id="UP000040576"/>
    </source>
</evidence>
<feature type="coiled-coil region" evidence="1">
    <location>
        <begin position="779"/>
        <end position="806"/>
    </location>
</feature>
<keyword evidence="1" id="KW-0175">Coiled coil</keyword>
<dbReference type="Pfam" id="PF13514">
    <property type="entry name" value="AAA_27"/>
    <property type="match status" value="1"/>
</dbReference>
<dbReference type="Proteomes" id="UP000040576">
    <property type="component" value="Unassembled WGS sequence"/>
</dbReference>
<dbReference type="AlphaFoldDB" id="A0A090KQR7"/>
<dbReference type="InterPro" id="IPR027417">
    <property type="entry name" value="P-loop_NTPase"/>
</dbReference>
<dbReference type="Gene3D" id="3.40.50.300">
    <property type="entry name" value="P-loop containing nucleotide triphosphate hydrolases"/>
    <property type="match status" value="2"/>
</dbReference>
<feature type="coiled-coil region" evidence="1">
    <location>
        <begin position="529"/>
        <end position="590"/>
    </location>
</feature>
<feature type="transmembrane region" description="Helical" evidence="2">
    <location>
        <begin position="468"/>
        <end position="486"/>
    </location>
</feature>
<evidence type="ECO:0000256" key="2">
    <source>
        <dbReference type="SAM" id="Phobius"/>
    </source>
</evidence>